<dbReference type="AlphaFoldDB" id="A0A919RFD8"/>
<name>A0A919RFD8_9ACTN</name>
<organism evidence="2 3">
    <name type="scientific">Sinosporangium siamense</name>
    <dbReference type="NCBI Taxonomy" id="1367973"/>
    <lineage>
        <taxon>Bacteria</taxon>
        <taxon>Bacillati</taxon>
        <taxon>Actinomycetota</taxon>
        <taxon>Actinomycetes</taxon>
        <taxon>Streptosporangiales</taxon>
        <taxon>Streptosporangiaceae</taxon>
        <taxon>Sinosporangium</taxon>
    </lineage>
</organism>
<proteinExistence type="predicted"/>
<dbReference type="RefSeq" id="WP_204026015.1">
    <property type="nucleotide sequence ID" value="NZ_BOOW01000019.1"/>
</dbReference>
<dbReference type="Proteomes" id="UP000606172">
    <property type="component" value="Unassembled WGS sequence"/>
</dbReference>
<sequence length="157" mass="16662">MSGKARMALAVAAGYYLGRRHKLKLAAGLAVAGALGGLSRKGGLLKQGAKILGSSPELEKITGQLRSDLTEVGKAAAVAATGRQLDSLTSKLHDRAEALRRPGEAVGKVRKAAVRAEAEEEPVGEEYDEYTEEDYEEEPRRERSGAGRSQSATRSGR</sequence>
<reference evidence="2" key="1">
    <citation type="submission" date="2021-01" db="EMBL/GenBank/DDBJ databases">
        <title>Whole genome shotgun sequence of Sinosporangium siamense NBRC 109515.</title>
        <authorList>
            <person name="Komaki H."/>
            <person name="Tamura T."/>
        </authorList>
    </citation>
    <scope>NUCLEOTIDE SEQUENCE</scope>
    <source>
        <strain evidence="2">NBRC 109515</strain>
    </source>
</reference>
<feature type="compositionally biased region" description="Polar residues" evidence="1">
    <location>
        <begin position="147"/>
        <end position="157"/>
    </location>
</feature>
<accession>A0A919RFD8</accession>
<evidence type="ECO:0000313" key="2">
    <source>
        <dbReference type="EMBL" id="GII92878.1"/>
    </source>
</evidence>
<protein>
    <submittedName>
        <fullName evidence="2">Uncharacterized protein</fullName>
    </submittedName>
</protein>
<keyword evidence="3" id="KW-1185">Reference proteome</keyword>
<feature type="compositionally biased region" description="Acidic residues" evidence="1">
    <location>
        <begin position="118"/>
        <end position="137"/>
    </location>
</feature>
<feature type="region of interest" description="Disordered" evidence="1">
    <location>
        <begin position="101"/>
        <end position="157"/>
    </location>
</feature>
<gene>
    <name evidence="2" type="ORF">Ssi02_31090</name>
</gene>
<evidence type="ECO:0000313" key="3">
    <source>
        <dbReference type="Proteomes" id="UP000606172"/>
    </source>
</evidence>
<dbReference type="EMBL" id="BOOW01000019">
    <property type="protein sequence ID" value="GII92878.1"/>
    <property type="molecule type" value="Genomic_DNA"/>
</dbReference>
<evidence type="ECO:0000256" key="1">
    <source>
        <dbReference type="SAM" id="MobiDB-lite"/>
    </source>
</evidence>
<comment type="caution">
    <text evidence="2">The sequence shown here is derived from an EMBL/GenBank/DDBJ whole genome shotgun (WGS) entry which is preliminary data.</text>
</comment>